<accession>A0A397CDA0</accession>
<dbReference type="EMBL" id="QUTD01011065">
    <property type="protein sequence ID" value="RHY40428.1"/>
    <property type="molecule type" value="Genomic_DNA"/>
</dbReference>
<gene>
    <name evidence="1" type="ORF">DYB30_010185</name>
</gene>
<sequence length="126" mass="13842">MNSPDFRLPTSRGFKGMPHFQIAANMSNGDAYWHKDVCKNPTCQCGKSFIQILLDWLSVYNGDVKSEPDKFGFGSGKKKLKTESVGKRNFSVGESVMQGLKAQTQVQADLSREVLARGEIGGPKGK</sequence>
<reference evidence="1 2" key="1">
    <citation type="submission" date="2018-08" db="EMBL/GenBank/DDBJ databases">
        <title>Aphanomyces genome sequencing and annotation.</title>
        <authorList>
            <person name="Minardi D."/>
            <person name="Oidtmann B."/>
            <person name="Van Der Giezen M."/>
            <person name="Studholme D.J."/>
        </authorList>
    </citation>
    <scope>NUCLEOTIDE SEQUENCE [LARGE SCALE GENOMIC DNA]</scope>
    <source>
        <strain evidence="1 2">D2</strain>
    </source>
</reference>
<protein>
    <submittedName>
        <fullName evidence="1">Uncharacterized protein</fullName>
    </submittedName>
</protein>
<dbReference type="Proteomes" id="UP000266643">
    <property type="component" value="Unassembled WGS sequence"/>
</dbReference>
<dbReference type="VEuPathDB" id="FungiDB:H257_12964"/>
<comment type="caution">
    <text evidence="1">The sequence shown here is derived from an EMBL/GenBank/DDBJ whole genome shotgun (WGS) entry which is preliminary data.</text>
</comment>
<evidence type="ECO:0000313" key="2">
    <source>
        <dbReference type="Proteomes" id="UP000266643"/>
    </source>
</evidence>
<name>A0A397CDA0_APHAT</name>
<dbReference type="AlphaFoldDB" id="A0A397CDA0"/>
<evidence type="ECO:0000313" key="1">
    <source>
        <dbReference type="EMBL" id="RHY40428.1"/>
    </source>
</evidence>
<proteinExistence type="predicted"/>
<organism evidence="1 2">
    <name type="scientific">Aphanomyces astaci</name>
    <name type="common">Crayfish plague agent</name>
    <dbReference type="NCBI Taxonomy" id="112090"/>
    <lineage>
        <taxon>Eukaryota</taxon>
        <taxon>Sar</taxon>
        <taxon>Stramenopiles</taxon>
        <taxon>Oomycota</taxon>
        <taxon>Saprolegniomycetes</taxon>
        <taxon>Saprolegniales</taxon>
        <taxon>Verrucalvaceae</taxon>
        <taxon>Aphanomyces</taxon>
    </lineage>
</organism>